<dbReference type="CDD" id="cd00840">
    <property type="entry name" value="MPP_Mre11_N"/>
    <property type="match status" value="1"/>
</dbReference>
<name>A0A679IG36_9ENTE</name>
<dbReference type="SUPFAM" id="SSF56300">
    <property type="entry name" value="Metallo-dependent phosphatases"/>
    <property type="match status" value="1"/>
</dbReference>
<keyword evidence="4" id="KW-1185">Reference proteome</keyword>
<dbReference type="AlphaFoldDB" id="A0A679IG36"/>
<evidence type="ECO:0000259" key="2">
    <source>
        <dbReference type="Pfam" id="PF00149"/>
    </source>
</evidence>
<dbReference type="Pfam" id="PF00149">
    <property type="entry name" value="Metallophos"/>
    <property type="match status" value="1"/>
</dbReference>
<dbReference type="InterPro" id="IPR014576">
    <property type="entry name" value="Pesterase_YhaO"/>
</dbReference>
<dbReference type="GO" id="GO:0004527">
    <property type="term" value="F:exonuclease activity"/>
    <property type="evidence" value="ECO:0007669"/>
    <property type="project" value="UniProtKB-KW"/>
</dbReference>
<keyword evidence="1" id="KW-0378">Hydrolase</keyword>
<gene>
    <name evidence="3" type="ORF">EsVE80_02950</name>
</gene>
<organism evidence="3 4">
    <name type="scientific">Enterococcus saigonensis</name>
    <dbReference type="NCBI Taxonomy" id="1805431"/>
    <lineage>
        <taxon>Bacteria</taxon>
        <taxon>Bacillati</taxon>
        <taxon>Bacillota</taxon>
        <taxon>Bacilli</taxon>
        <taxon>Lactobacillales</taxon>
        <taxon>Enterococcaceae</taxon>
        <taxon>Enterococcus</taxon>
    </lineage>
</organism>
<dbReference type="InterPro" id="IPR004843">
    <property type="entry name" value="Calcineurin-like_PHP"/>
</dbReference>
<dbReference type="InterPro" id="IPR029052">
    <property type="entry name" value="Metallo-depent_PP-like"/>
</dbReference>
<evidence type="ECO:0000313" key="4">
    <source>
        <dbReference type="Proteomes" id="UP000502998"/>
    </source>
</evidence>
<keyword evidence="3" id="KW-0269">Exonuclease</keyword>
<accession>A0A679IG36</accession>
<dbReference type="PIRSF" id="PIRSF033091">
    <property type="entry name" value="Pesterase_YhaO"/>
    <property type="match status" value="1"/>
</dbReference>
<dbReference type="PANTHER" id="PTHR30337">
    <property type="entry name" value="COMPONENT OF ATP-DEPENDENT DSDNA EXONUCLEASE"/>
    <property type="match status" value="1"/>
</dbReference>
<evidence type="ECO:0000256" key="1">
    <source>
        <dbReference type="ARBA" id="ARBA00022801"/>
    </source>
</evidence>
<dbReference type="Gene3D" id="3.60.21.10">
    <property type="match status" value="1"/>
</dbReference>
<dbReference type="InterPro" id="IPR050535">
    <property type="entry name" value="DNA_Repair-Maintenance_Comp"/>
</dbReference>
<dbReference type="EMBL" id="AP022822">
    <property type="protein sequence ID" value="BCA84772.1"/>
    <property type="molecule type" value="Genomic_DNA"/>
</dbReference>
<protein>
    <submittedName>
        <fullName evidence="3">DNA repair exonuclease</fullName>
    </submittedName>
</protein>
<evidence type="ECO:0000313" key="3">
    <source>
        <dbReference type="EMBL" id="BCA84772.1"/>
    </source>
</evidence>
<feature type="domain" description="Calcineurin-like phosphoesterase" evidence="2">
    <location>
        <begin position="1"/>
        <end position="198"/>
    </location>
</feature>
<dbReference type="Proteomes" id="UP000502998">
    <property type="component" value="Chromosome"/>
</dbReference>
<reference evidence="3 4" key="1">
    <citation type="submission" date="2020-02" db="EMBL/GenBank/DDBJ databases">
        <title>Characterization of vanA genotype vancomycin-resistant Enterococcus saigonensis VE80.</title>
        <authorList>
            <person name="Harada T."/>
            <person name="Motooka D."/>
            <person name="Nakamura S."/>
            <person name="Yamamoto Y."/>
            <person name="Kawahara R."/>
            <person name="Kawatsu K."/>
        </authorList>
    </citation>
    <scope>NUCLEOTIDE SEQUENCE [LARGE SCALE GENOMIC DNA]</scope>
    <source>
        <strain evidence="3 4">VE80</strain>
    </source>
</reference>
<dbReference type="InterPro" id="IPR041796">
    <property type="entry name" value="Mre11_N"/>
</dbReference>
<dbReference type="RefSeq" id="WP_173102156.1">
    <property type="nucleotide sequence ID" value="NZ_AP022822.1"/>
</dbReference>
<sequence>MRFIHVADLHFDRTFEGVPKELPADFLKKLNQANEKTLKNIITSAINQNVDFVIFAGDTFHQKNPSLKNQQLLMQQFQRLEQVEIPVYLIFGNHDYYDENRYWFSFPKNVVLFEEEKVKSFIATTQAGERYAVSGFSYRQQYLHKSMTQEFPMRNSQVDYHIGLYHGDVQDANFAPFNLSELKSKNYDYWALGHIHQPTQLSEEIIYPGTPQGHTKKELDLGNVLLVDLSGDKVNLKEIPVAAVRWQKSVISLAHCENNATVLNYLKEQLTPLATAQTRLLEITLTETQHLVNFADMIVNGQLQDLLNQQWPAQIFVHKLAVQETKAKISLPASDLLKKQLLQEFSHSEIFKEVLADLATNKITAALLEDDEFCQEVLEQVTEELDQQFEWGQK</sequence>
<proteinExistence type="predicted"/>
<keyword evidence="3" id="KW-0540">Nuclease</keyword>
<dbReference type="KEGG" id="esg:EsVE80_02950"/>
<dbReference type="PANTHER" id="PTHR30337:SF7">
    <property type="entry name" value="PHOSPHOESTERASE"/>
    <property type="match status" value="1"/>
</dbReference>